<keyword evidence="4" id="KW-0808">Transferase</keyword>
<dbReference type="AlphaFoldDB" id="R7ZRI5"/>
<dbReference type="SMART" id="SM00028">
    <property type="entry name" value="TPR"/>
    <property type="match status" value="7"/>
</dbReference>
<organism evidence="4 5">
    <name type="scientific">Lunatimonas lonarensis</name>
    <dbReference type="NCBI Taxonomy" id="1232681"/>
    <lineage>
        <taxon>Bacteria</taxon>
        <taxon>Pseudomonadati</taxon>
        <taxon>Bacteroidota</taxon>
        <taxon>Cytophagia</taxon>
        <taxon>Cytophagales</taxon>
        <taxon>Cyclobacteriaceae</taxon>
    </lineage>
</organism>
<proteinExistence type="predicted"/>
<dbReference type="Gene3D" id="1.25.40.10">
    <property type="entry name" value="Tetratricopeptide repeat domain"/>
    <property type="match status" value="2"/>
</dbReference>
<name>R7ZRI5_9BACT</name>
<keyword evidence="2" id="KW-0472">Membrane</keyword>
<dbReference type="Pfam" id="PF13181">
    <property type="entry name" value="TPR_8"/>
    <property type="match status" value="1"/>
</dbReference>
<keyword evidence="2" id="KW-1133">Transmembrane helix</keyword>
<keyword evidence="1" id="KW-0802">TPR repeat</keyword>
<dbReference type="InterPro" id="IPR019734">
    <property type="entry name" value="TPR_rpt"/>
</dbReference>
<feature type="repeat" description="TPR" evidence="1">
    <location>
        <begin position="69"/>
        <end position="102"/>
    </location>
</feature>
<dbReference type="PANTHER" id="PTHR10098:SF108">
    <property type="entry name" value="TETRATRICOPEPTIDE REPEAT PROTEIN 28"/>
    <property type="match status" value="1"/>
</dbReference>
<dbReference type="PANTHER" id="PTHR10098">
    <property type="entry name" value="RAPSYN-RELATED"/>
    <property type="match status" value="1"/>
</dbReference>
<feature type="domain" description="Histidine kinase" evidence="3">
    <location>
        <begin position="425"/>
        <end position="617"/>
    </location>
</feature>
<dbReference type="SUPFAM" id="SSF55874">
    <property type="entry name" value="ATPase domain of HSP90 chaperone/DNA topoisomerase II/histidine kinase"/>
    <property type="match status" value="1"/>
</dbReference>
<dbReference type="Gene3D" id="3.30.565.10">
    <property type="entry name" value="Histidine kinase-like ATPase, C-terminal domain"/>
    <property type="match status" value="1"/>
</dbReference>
<dbReference type="InterPro" id="IPR011495">
    <property type="entry name" value="Sig_transdc_His_kin_sub2_dim/P"/>
</dbReference>
<protein>
    <submittedName>
        <fullName evidence="4">Sensory transduction histidine kinase</fullName>
    </submittedName>
</protein>
<dbReference type="EMBL" id="AQHR01000073">
    <property type="protein sequence ID" value="EON76771.1"/>
    <property type="molecule type" value="Genomic_DNA"/>
</dbReference>
<dbReference type="OrthoDB" id="9767435at2"/>
<dbReference type="SUPFAM" id="SSF48452">
    <property type="entry name" value="TPR-like"/>
    <property type="match status" value="2"/>
</dbReference>
<dbReference type="PROSITE" id="PS50109">
    <property type="entry name" value="HIS_KIN"/>
    <property type="match status" value="1"/>
</dbReference>
<dbReference type="PATRIC" id="fig|1288963.3.peg.2632"/>
<dbReference type="RefSeq" id="WP_010854777.1">
    <property type="nucleotide sequence ID" value="NZ_AQHR01000073.1"/>
</dbReference>
<dbReference type="GO" id="GO:0016301">
    <property type="term" value="F:kinase activity"/>
    <property type="evidence" value="ECO:0007669"/>
    <property type="project" value="UniProtKB-KW"/>
</dbReference>
<keyword evidence="4" id="KW-0418">Kinase</keyword>
<evidence type="ECO:0000313" key="5">
    <source>
        <dbReference type="Proteomes" id="UP000013909"/>
    </source>
</evidence>
<dbReference type="Pfam" id="PF13424">
    <property type="entry name" value="TPR_12"/>
    <property type="match status" value="1"/>
</dbReference>
<evidence type="ECO:0000256" key="1">
    <source>
        <dbReference type="PROSITE-ProRule" id="PRU00339"/>
    </source>
</evidence>
<evidence type="ECO:0000313" key="4">
    <source>
        <dbReference type="EMBL" id="EON76771.1"/>
    </source>
</evidence>
<dbReference type="InterPro" id="IPR005467">
    <property type="entry name" value="His_kinase_dom"/>
</dbReference>
<dbReference type="Pfam" id="PF02518">
    <property type="entry name" value="HATPase_c"/>
    <property type="match status" value="1"/>
</dbReference>
<dbReference type="Pfam" id="PF07568">
    <property type="entry name" value="HisKA_2"/>
    <property type="match status" value="1"/>
</dbReference>
<feature type="transmembrane region" description="Helical" evidence="2">
    <location>
        <begin position="387"/>
        <end position="405"/>
    </location>
</feature>
<dbReference type="InterPro" id="IPR036890">
    <property type="entry name" value="HATPase_C_sf"/>
</dbReference>
<keyword evidence="5" id="KW-1185">Reference proteome</keyword>
<dbReference type="InterPro" id="IPR011990">
    <property type="entry name" value="TPR-like_helical_dom_sf"/>
</dbReference>
<dbReference type="PROSITE" id="PS50005">
    <property type="entry name" value="TPR"/>
    <property type="match status" value="1"/>
</dbReference>
<dbReference type="InterPro" id="IPR003594">
    <property type="entry name" value="HATPase_dom"/>
</dbReference>
<gene>
    <name evidence="4" type="ORF">ADIS_2642</name>
</gene>
<reference evidence="4 5" key="1">
    <citation type="submission" date="2013-02" db="EMBL/GenBank/DDBJ databases">
        <title>A novel strain isolated from Lonar lake, Maharashtra, India.</title>
        <authorList>
            <person name="Singh A."/>
        </authorList>
    </citation>
    <scope>NUCLEOTIDE SEQUENCE [LARGE SCALE GENOMIC DNA]</scope>
    <source>
        <strain evidence="4 5">AK24</strain>
    </source>
</reference>
<comment type="caution">
    <text evidence="4">The sequence shown here is derived from an EMBL/GenBank/DDBJ whole genome shotgun (WGS) entry which is preliminary data.</text>
</comment>
<evidence type="ECO:0000259" key="3">
    <source>
        <dbReference type="PROSITE" id="PS50109"/>
    </source>
</evidence>
<dbReference type="Proteomes" id="UP000013909">
    <property type="component" value="Unassembled WGS sequence"/>
</dbReference>
<evidence type="ECO:0000256" key="2">
    <source>
        <dbReference type="SAM" id="Phobius"/>
    </source>
</evidence>
<accession>R7ZRI5</accession>
<dbReference type="STRING" id="1232681.ADIS_2642"/>
<sequence length="622" mass="69966">MKRILQFLGVVLLALPDAPAQQPGRAIPADTLFKQAGDLMDRENFPEAIAVLSDLTGRISWMEHSANARKTYNNLGYSYYLSQNYPESAQNYERAVFLAQELRDTTKWITSQISLAMAYRQLGLYGRCLEANQEALQLARQTGDWESEANILNAMGITYQNLADWDKAIDFHREGLNRSYQHGDTLMASYLMSNIAISQAGKGKIDSSLIYNLQSLRIKQTLMLDSTAYVKNYQNIGDSYLDLDSLQLASDYLAKAEELYSALEDKKGLVGCYSSLARLYLARSLPSEAEKYLLQAEALLQSVTVKNLQIEYLTQKVDLLERKGDFPAALTAFKELTSLREEVFQSEQLEVQRVESAYALREKELVAQRLAQDAALVRAQSRKHVQLLVFLGVSLLAAILITLFFSRLNRRLAESNQHIQMQKLELKHTTYNLLMRIQSLLRMTAKSIPDPASKEKLQQIESAVLSAASLQQFTYGVEKEDEVSLGEYLEELINRLKEAFDTSGFAHVNYEVRIKEDAFFPVNTLLNCGMIVAEIVTNAIKYAFTNVPEPRISVSLAYEGPFLLLQIGDNGVGMDRNVMAKGIGIDLIGKLARSIKADLAVNSEGGTWYTLKIRRNRFVSSV</sequence>
<keyword evidence="2" id="KW-0812">Transmembrane</keyword>